<evidence type="ECO:0000256" key="1">
    <source>
        <dbReference type="ARBA" id="ARBA00001917"/>
    </source>
</evidence>
<dbReference type="InterPro" id="IPR000262">
    <property type="entry name" value="FMN-dep_DH"/>
</dbReference>
<reference evidence="9 10" key="1">
    <citation type="submission" date="2021-05" db="EMBL/GenBank/DDBJ databases">
        <title>Fusibacter ferrireducens sp. nov., an anaerobic, sulfur- and Fe-reducing bacterium isolated from the mangrove sediment.</title>
        <authorList>
            <person name="Qiu D."/>
        </authorList>
    </citation>
    <scope>NUCLEOTIDE SEQUENCE [LARGE SCALE GENOMIC DNA]</scope>
    <source>
        <strain evidence="9 10">DSM 12116</strain>
    </source>
</reference>
<feature type="domain" description="FMN hydroxy acid dehydrogenase" evidence="8">
    <location>
        <begin position="37"/>
        <end position="339"/>
    </location>
</feature>
<organism evidence="9 10">
    <name type="scientific">Fusibacter paucivorans</name>
    <dbReference type="NCBI Taxonomy" id="76009"/>
    <lineage>
        <taxon>Bacteria</taxon>
        <taxon>Bacillati</taxon>
        <taxon>Bacillota</taxon>
        <taxon>Clostridia</taxon>
        <taxon>Eubacteriales</taxon>
        <taxon>Eubacteriales Family XII. Incertae Sedis</taxon>
        <taxon>Fusibacter</taxon>
    </lineage>
</organism>
<accession>A0ABS5PU24</accession>
<evidence type="ECO:0000256" key="5">
    <source>
        <dbReference type="ARBA" id="ARBA00024042"/>
    </source>
</evidence>
<protein>
    <recommendedName>
        <fullName evidence="6">L-lactate oxidase</fullName>
    </recommendedName>
</protein>
<evidence type="ECO:0000313" key="10">
    <source>
        <dbReference type="Proteomes" id="UP000746471"/>
    </source>
</evidence>
<evidence type="ECO:0000259" key="8">
    <source>
        <dbReference type="PROSITE" id="PS51349"/>
    </source>
</evidence>
<keyword evidence="2" id="KW-0285">Flavoprotein</keyword>
<keyword evidence="4" id="KW-0560">Oxidoreductase</keyword>
<dbReference type="Proteomes" id="UP000746471">
    <property type="component" value="Unassembled WGS sequence"/>
</dbReference>
<dbReference type="RefSeq" id="WP_213238529.1">
    <property type="nucleotide sequence ID" value="NZ_JAHBCL010000052.1"/>
</dbReference>
<name>A0ABS5PU24_9FIRM</name>
<evidence type="ECO:0000256" key="2">
    <source>
        <dbReference type="ARBA" id="ARBA00022630"/>
    </source>
</evidence>
<dbReference type="PANTHER" id="PTHR10578:SF107">
    <property type="entry name" value="2-HYDROXYACID OXIDASE 1"/>
    <property type="match status" value="1"/>
</dbReference>
<evidence type="ECO:0000256" key="3">
    <source>
        <dbReference type="ARBA" id="ARBA00022643"/>
    </source>
</evidence>
<dbReference type="PANTHER" id="PTHR10578">
    <property type="entry name" value="S -2-HYDROXY-ACID OXIDASE-RELATED"/>
    <property type="match status" value="1"/>
</dbReference>
<comment type="similarity">
    <text evidence="5">Belongs to the FMN-dependent alpha-hydroxy acid dehydrogenase family.</text>
</comment>
<dbReference type="InterPro" id="IPR037396">
    <property type="entry name" value="FMN_HAD"/>
</dbReference>
<dbReference type="InterPro" id="IPR012133">
    <property type="entry name" value="Alpha-hydoxy_acid_DH_FMN"/>
</dbReference>
<keyword evidence="3" id="KW-0288">FMN</keyword>
<comment type="catalytic activity">
    <reaction evidence="7">
        <text>(S)-lactate + O2 = pyruvate + H2O2</text>
        <dbReference type="Rhea" id="RHEA:55868"/>
        <dbReference type="ChEBI" id="CHEBI:15361"/>
        <dbReference type="ChEBI" id="CHEBI:15379"/>
        <dbReference type="ChEBI" id="CHEBI:16240"/>
        <dbReference type="ChEBI" id="CHEBI:16651"/>
    </reaction>
    <physiologicalReaction direction="left-to-right" evidence="7">
        <dbReference type="Rhea" id="RHEA:55869"/>
    </physiologicalReaction>
</comment>
<dbReference type="CDD" id="cd02809">
    <property type="entry name" value="alpha_hydroxyacid_oxid_FMN"/>
    <property type="match status" value="1"/>
</dbReference>
<comment type="cofactor">
    <cofactor evidence="1">
        <name>FMN</name>
        <dbReference type="ChEBI" id="CHEBI:58210"/>
    </cofactor>
</comment>
<dbReference type="PROSITE" id="PS51349">
    <property type="entry name" value="FMN_HYDROXY_ACID_DH_2"/>
    <property type="match status" value="1"/>
</dbReference>
<sequence length="339" mass="35947">MNYQEIVKKAKADIGPNCRVCPECNGVACKGIIPGPGGKGTGRGFIRNYNDLKLIALNMDTIYENFVPDCHVELFGKKYDLPVFAGPIGAVQQHYSDKYDDLTYSTALIKGCKAAGSIAFTGDGVVDAVFNGTIEAIGEHEGCGVPTIKPWSKEEVIKKIKMAESVNAAAVAMDIDAAGLTLLGKLGKPVFPMSVETLKAIVDSTELPFILKGVMTAAAAKKAVDAGVYAVLVSNHGGRVLDETPSTISVLEEIIEAVDGKAKILIDGGFRSGIDVFKAIAMGAHGVIIARPYATAIYGGDAEGVKIYTDKIKDELENAMLMTGCKTLADITRDKVRKL</sequence>
<dbReference type="Gene3D" id="3.20.20.70">
    <property type="entry name" value="Aldolase class I"/>
    <property type="match status" value="1"/>
</dbReference>
<comment type="caution">
    <text evidence="9">The sequence shown here is derived from an EMBL/GenBank/DDBJ whole genome shotgun (WGS) entry which is preliminary data.</text>
</comment>
<dbReference type="SUPFAM" id="SSF51395">
    <property type="entry name" value="FMN-linked oxidoreductases"/>
    <property type="match status" value="1"/>
</dbReference>
<evidence type="ECO:0000256" key="7">
    <source>
        <dbReference type="ARBA" id="ARBA00048754"/>
    </source>
</evidence>
<keyword evidence="10" id="KW-1185">Reference proteome</keyword>
<evidence type="ECO:0000256" key="4">
    <source>
        <dbReference type="ARBA" id="ARBA00023002"/>
    </source>
</evidence>
<dbReference type="Pfam" id="PF01070">
    <property type="entry name" value="FMN_dh"/>
    <property type="match status" value="2"/>
</dbReference>
<evidence type="ECO:0000313" key="9">
    <source>
        <dbReference type="EMBL" id="MBS7528673.1"/>
    </source>
</evidence>
<dbReference type="PIRSF" id="PIRSF000138">
    <property type="entry name" value="Al-hdrx_acd_dh"/>
    <property type="match status" value="1"/>
</dbReference>
<proteinExistence type="inferred from homology"/>
<dbReference type="InterPro" id="IPR013785">
    <property type="entry name" value="Aldolase_TIM"/>
</dbReference>
<evidence type="ECO:0000256" key="6">
    <source>
        <dbReference type="ARBA" id="ARBA00029513"/>
    </source>
</evidence>
<gene>
    <name evidence="9" type="ORF">KHM83_18550</name>
</gene>
<dbReference type="EMBL" id="JAHBCL010000052">
    <property type="protein sequence ID" value="MBS7528673.1"/>
    <property type="molecule type" value="Genomic_DNA"/>
</dbReference>